<dbReference type="Proteomes" id="UP000001845">
    <property type="component" value="Chromosome"/>
</dbReference>
<feature type="coiled-coil region" evidence="1">
    <location>
        <begin position="1282"/>
        <end position="1309"/>
    </location>
</feature>
<dbReference type="OrthoDB" id="400200at2"/>
<sequence length="1784" mass="208958">MKKKIIKPTLVLTSVSLPLLTIPFGVSSSLSNNDFEAIPYQWSQTTRKDKEPGTYTLEGSIDEMFYNTVSIPITHYNYQIDKSFTTWKKTNQYLSSDKYTYFTYEKDNRSLWFKIKSSSGNVIANIPVCPAYTFDEYRNMDSVLEYVYHFDSDPRDMKFHFINQYQISSKPLSESFSLGQDYWPLTLYSANFPTNAPFIGPYKKVISAKLILSTDPAWVIRWKDSTWKSSSPNKYDYLNKYKWTIDYVEETTKTITPNNFNHWNTHINTWKKKAESKKQIFYNCYGTTINSSYSDKTTNKMKLNDYIKSFNSDNNPLKFDYETVDENTINILLYDKSTPNEKHIFLKNFKVIFDDPQPNNRDKELSNLIKTIELPKILNYKSNTIDLPTDVGASDITDSPTESHSILNNDLDTIIKNTSDSSEYLSKLNKLADEKNKLLSNQQIINYYLRNYLEQNITKNINEKIISFRNYMVETTIGFEYMKNVETNSKIKVQQSKSQNNSNIPNQIDIILEYYDVYRKQKTSKVLFSNVKVNWIPTERFKKRNLKQMLKTTGSKYKKWNKTTQEFEVKEDNGDHIEEKPDEDTYQFYSQVKVSLIGTDLDNIKIKINDKEHDLINHQWNIPLEDFSFIKNDDGSLGDNVYKIEVIRYEKNGINGLLTDKIESKYTRNIIIKDSSSTLLDLKWYAWDPENNIEQKLLISPFLTDKDNKPLKDEEGNEIKNPKYNPNINPTTGTTTEIVWVNATNEWSDLPGTIYNYSNKKSNQQHKKIESTYFLQDPKIFNEDKNKQVFGFLAEAIVIPKAVLLTIPNNDHLELKRFYCLSSEPGWTRTLYTGGGKYWLKQEFGAETGANISLNPKNPSYFSTSGLWLYSYKLPNDFSNKFKIILIGDDLKQTDTFTTKLNEMAKDYNTNYWNKFKAFNDLPNSNNNNEFNKWKLSEEYRYNTHLLATNRKVQIYPKLDTHPDITNFWLSPQGKNLLEYLYKVHSFSPEKSYSLEYDILVKYWKLYVSENSSNSNITTPIVREEKLIRIASRYNNFKDFENHLKENINDYYTSLPQIELETKITKHNELLLKSPDDQDLLYELKLMNEDLNKISNYHTKVLANTNLETRNNSKTIAIKFDFFPRIESIEIPEAFLHQTVLVKLSDITDNKQLLSTDKIIIVPPTQEINIELNNRAKSMNYQNFKKNYKRLVNDILAKHKPIIREQELLNILELDTNNPTSTGWNALLQILDVFIALPNKLEKYKQNDLLNKSQIAFILDSWNKLNIKSPKVKEEWTKITDTNKQQEILNNAKETLRELINNLPNDNLETIIEFDSNISSKLNPKTKLIDSGHIEIKWKVNSLKSSIYELKKDTNTDLKLTFSALAKDIFFITDRREINLQTYKSDELEILNLFKNELAKLLASDISNDEINITIPNDDSSDLKVLTEKELKEELKKLILSPTFNYKTDTPPEPLIFNIKPKEPNKYQEVQNPEIRVLNFVKNKIFDLSKIKNFNIKLSKPNLKDENFKHKMAKELINLVNNEIDKYNIEPKLIYNKNYWISQFVITKSKEEILKISLNEIDKLITLVLQNVNQPINAKILPIESWLSNFASFTIQLNISEDDKDYNDFVNKFSFDLTNLKIDDLILNHKYLKDEPKYQNKYFSELNNEIIDYINTQMNQSFWINGIDYQITYSISGSKFKELKRVSPNNWTDNKILLYNLVKEPNKDNKVIIRIDALSKKLINYKTINVSNNPGGITPTKFSLIQKQPLHLIWIVALFVFVLPAIVFGIIKYKNTYIKAKKLK</sequence>
<proteinExistence type="predicted"/>
<dbReference type="RefSeq" id="WP_013054323.1">
    <property type="nucleotide sequence ID" value="NC_014014.1"/>
</dbReference>
<dbReference type="KEGG" id="mcd:MCRO_0463"/>
<keyword evidence="2" id="KW-1133">Transmembrane helix</keyword>
<reference evidence="5" key="1">
    <citation type="submission" date="2010-03" db="EMBL/GenBank/DDBJ databases">
        <title>The complete genome of Mycoplasma crocodyli MP145.</title>
        <authorList>
            <person name="Glass J.I."/>
            <person name="Durkin A.S."/>
            <person name="Hostetler J."/>
            <person name="Jackson J."/>
            <person name="Johnson J."/>
            <person name="May M.A."/>
            <person name="Paralanov V."/>
            <person name="Radune D."/>
            <person name="Szczypinski B."/>
            <person name="Brown D.R."/>
        </authorList>
    </citation>
    <scope>NUCLEOTIDE SEQUENCE [LARGE SCALE GENOMIC DNA]</scope>
    <source>
        <strain evidence="5">ATCC 51981 / MP145</strain>
    </source>
</reference>
<dbReference type="EMBL" id="CP001991">
    <property type="protein sequence ID" value="ADE19546.1"/>
    <property type="molecule type" value="Genomic_DNA"/>
</dbReference>
<feature type="chain" id="PRO_5003070532" evidence="3">
    <location>
        <begin position="29"/>
        <end position="1784"/>
    </location>
</feature>
<keyword evidence="3" id="KW-0732">Signal</keyword>
<gene>
    <name evidence="4" type="ordered locus">MCRO_0463</name>
</gene>
<name>D5E5P6_MYCCM</name>
<evidence type="ECO:0000256" key="3">
    <source>
        <dbReference type="SAM" id="SignalP"/>
    </source>
</evidence>
<organism evidence="4 5">
    <name type="scientific">Mycoplasma crocodyli (strain ATCC 51981 / MP145)</name>
    <dbReference type="NCBI Taxonomy" id="512564"/>
    <lineage>
        <taxon>Bacteria</taxon>
        <taxon>Bacillati</taxon>
        <taxon>Mycoplasmatota</taxon>
        <taxon>Mollicutes</taxon>
        <taxon>Mycoplasmataceae</taxon>
        <taxon>Mycoplasma</taxon>
    </lineage>
</organism>
<dbReference type="STRING" id="512564.MCRO_0463"/>
<keyword evidence="1" id="KW-0175">Coiled coil</keyword>
<dbReference type="HOGENOM" id="CLU_238501_0_0_14"/>
<evidence type="ECO:0000256" key="1">
    <source>
        <dbReference type="SAM" id="Coils"/>
    </source>
</evidence>
<reference evidence="4 5" key="3">
    <citation type="journal article" date="2011" name="J. Bacteriol.">
        <title>Genome sequences of Mycoplasma alligatoris A21JP2T and Mycoplasma crocodyli MP145T.</title>
        <authorList>
            <person name="Brown D.R."/>
            <person name="Farmerie W.G."/>
            <person name="May M."/>
            <person name="Benders G.A."/>
            <person name="Durkin A.S."/>
            <person name="Hlavinka K."/>
            <person name="Hostetler J."/>
            <person name="Jackson J."/>
            <person name="Johnson J."/>
            <person name="Miller R.H."/>
            <person name="Paralanov V."/>
            <person name="Radune D."/>
            <person name="Szczypinski B."/>
            <person name="Glass J.I."/>
        </authorList>
    </citation>
    <scope>NUCLEOTIDE SEQUENCE [LARGE SCALE GENOMIC DNA]</scope>
    <source>
        <strain evidence="5">ATCC 51981 / MP145</strain>
    </source>
</reference>
<evidence type="ECO:0000256" key="2">
    <source>
        <dbReference type="SAM" id="Phobius"/>
    </source>
</evidence>
<protein>
    <submittedName>
        <fullName evidence="4">Uncharacterized protein</fullName>
    </submittedName>
</protein>
<dbReference type="eggNOG" id="ENOG5033ZHA">
    <property type="taxonomic scope" value="Bacteria"/>
</dbReference>
<feature type="signal peptide" evidence="3">
    <location>
        <begin position="1"/>
        <end position="28"/>
    </location>
</feature>
<keyword evidence="5" id="KW-1185">Reference proteome</keyword>
<evidence type="ECO:0000313" key="5">
    <source>
        <dbReference type="Proteomes" id="UP000001845"/>
    </source>
</evidence>
<reference key="2">
    <citation type="submission" date="2010-03" db="EMBL/GenBank/DDBJ databases">
        <authorList>
            <person name="Ma Z."/>
            <person name="Wang X."/>
            <person name="Liu H."/>
        </authorList>
    </citation>
    <scope>NUCLEOTIDE SEQUENCE</scope>
    <source>
        <strain>MP145</strain>
    </source>
</reference>
<accession>D5E5P6</accession>
<keyword evidence="2" id="KW-0812">Transmembrane</keyword>
<keyword evidence="2" id="KW-0472">Membrane</keyword>
<evidence type="ECO:0000313" key="4">
    <source>
        <dbReference type="EMBL" id="ADE19546.1"/>
    </source>
</evidence>
<dbReference type="NCBIfam" id="NF045892">
    <property type="entry name" value="ICE_Mbov_0399"/>
    <property type="match status" value="1"/>
</dbReference>
<feature type="transmembrane region" description="Helical" evidence="2">
    <location>
        <begin position="1752"/>
        <end position="1771"/>
    </location>
</feature>